<organism evidence="1 2">
    <name type="scientific">Hymenobacter cavernae</name>
    <dbReference type="NCBI Taxonomy" id="2044852"/>
    <lineage>
        <taxon>Bacteria</taxon>
        <taxon>Pseudomonadati</taxon>
        <taxon>Bacteroidota</taxon>
        <taxon>Cytophagia</taxon>
        <taxon>Cytophagales</taxon>
        <taxon>Hymenobacteraceae</taxon>
        <taxon>Hymenobacter</taxon>
    </lineage>
</organism>
<keyword evidence="2" id="KW-1185">Reference proteome</keyword>
<comment type="caution">
    <text evidence="1">The sequence shown here is derived from an EMBL/GenBank/DDBJ whole genome shotgun (WGS) entry which is preliminary data.</text>
</comment>
<accession>A0ABQ1UNB8</accession>
<gene>
    <name evidence="1" type="ORF">GCM10011383_37290</name>
</gene>
<evidence type="ECO:0000313" key="1">
    <source>
        <dbReference type="EMBL" id="GGF22205.1"/>
    </source>
</evidence>
<reference evidence="2" key="1">
    <citation type="journal article" date="2019" name="Int. J. Syst. Evol. Microbiol.">
        <title>The Global Catalogue of Microorganisms (GCM) 10K type strain sequencing project: providing services to taxonomists for standard genome sequencing and annotation.</title>
        <authorList>
            <consortium name="The Broad Institute Genomics Platform"/>
            <consortium name="The Broad Institute Genome Sequencing Center for Infectious Disease"/>
            <person name="Wu L."/>
            <person name="Ma J."/>
        </authorList>
    </citation>
    <scope>NUCLEOTIDE SEQUENCE [LARGE SCALE GENOMIC DNA]</scope>
    <source>
        <strain evidence="2">CGMCC 1.15197</strain>
    </source>
</reference>
<protein>
    <submittedName>
        <fullName evidence="1">Uncharacterized protein</fullName>
    </submittedName>
</protein>
<evidence type="ECO:0000313" key="2">
    <source>
        <dbReference type="Proteomes" id="UP000632273"/>
    </source>
</evidence>
<dbReference type="RefSeq" id="WP_188815567.1">
    <property type="nucleotide sequence ID" value="NZ_BMHT01000007.1"/>
</dbReference>
<dbReference type="EMBL" id="BMHT01000007">
    <property type="protein sequence ID" value="GGF22205.1"/>
    <property type="molecule type" value="Genomic_DNA"/>
</dbReference>
<dbReference type="Proteomes" id="UP000632273">
    <property type="component" value="Unassembled WGS sequence"/>
</dbReference>
<name>A0ABQ1UNB8_9BACT</name>
<sequence>MPLSTALPILETDIIKILDELSTAENPEEARKNYAKKLSKAVYDFVKAGLVKTTGSAAAQFGTIE</sequence>
<proteinExistence type="predicted"/>